<evidence type="ECO:0000256" key="11">
    <source>
        <dbReference type="SAM" id="MobiDB-lite"/>
    </source>
</evidence>
<feature type="region of interest" description="Disordered" evidence="11">
    <location>
        <begin position="297"/>
        <end position="404"/>
    </location>
</feature>
<dbReference type="GO" id="GO:0008270">
    <property type="term" value="F:zinc ion binding"/>
    <property type="evidence" value="ECO:0007669"/>
    <property type="project" value="UniProtKB-KW"/>
</dbReference>
<feature type="compositionally biased region" description="Basic and acidic residues" evidence="11">
    <location>
        <begin position="567"/>
        <end position="585"/>
    </location>
</feature>
<dbReference type="PANTHER" id="PTHR24376:SF235">
    <property type="entry name" value="C2H2-TYPE DOMAIN-CONTAINING PROTEIN"/>
    <property type="match status" value="1"/>
</dbReference>
<dbReference type="PANTHER" id="PTHR24376">
    <property type="entry name" value="ZINC FINGER PROTEIN"/>
    <property type="match status" value="1"/>
</dbReference>
<feature type="domain" description="C2H2-type" evidence="12">
    <location>
        <begin position="746"/>
        <end position="773"/>
    </location>
</feature>
<evidence type="ECO:0000256" key="7">
    <source>
        <dbReference type="ARBA" id="ARBA00023015"/>
    </source>
</evidence>
<evidence type="ECO:0000313" key="14">
    <source>
        <dbReference type="Proteomes" id="UP000693946"/>
    </source>
</evidence>
<feature type="region of interest" description="Disordered" evidence="11">
    <location>
        <begin position="48"/>
        <end position="104"/>
    </location>
</feature>
<evidence type="ECO:0000256" key="4">
    <source>
        <dbReference type="ARBA" id="ARBA00022737"/>
    </source>
</evidence>
<evidence type="ECO:0000256" key="9">
    <source>
        <dbReference type="ARBA" id="ARBA00023242"/>
    </source>
</evidence>
<feature type="compositionally biased region" description="Basic and acidic residues" evidence="11">
    <location>
        <begin position="81"/>
        <end position="104"/>
    </location>
</feature>
<keyword evidence="8" id="KW-0804">Transcription</keyword>
<comment type="subcellular location">
    <subcellularLocation>
        <location evidence="1">Nucleus</location>
    </subcellularLocation>
</comment>
<keyword evidence="6" id="KW-0862">Zinc</keyword>
<feature type="compositionally biased region" description="Basic and acidic residues" evidence="11">
    <location>
        <begin position="690"/>
        <end position="699"/>
    </location>
</feature>
<feature type="region of interest" description="Disordered" evidence="11">
    <location>
        <begin position="1"/>
        <end position="27"/>
    </location>
</feature>
<keyword evidence="5 10" id="KW-0863">Zinc-finger</keyword>
<evidence type="ECO:0000259" key="12">
    <source>
        <dbReference type="PROSITE" id="PS50157"/>
    </source>
</evidence>
<dbReference type="Pfam" id="PF00096">
    <property type="entry name" value="zf-C2H2"/>
    <property type="match status" value="4"/>
</dbReference>
<reference evidence="13 14" key="1">
    <citation type="journal article" date="2021" name="Sci. Rep.">
        <title>Chromosome anchoring in Senegalese sole (Solea senegalensis) reveals sex-associated markers and genome rearrangements in flatfish.</title>
        <authorList>
            <person name="Guerrero-Cozar I."/>
            <person name="Gomez-Garrido J."/>
            <person name="Berbel C."/>
            <person name="Martinez-Blanch J.F."/>
            <person name="Alioto T."/>
            <person name="Claros M.G."/>
            <person name="Gagnaire P.A."/>
            <person name="Manchado M."/>
        </authorList>
    </citation>
    <scope>NUCLEOTIDE SEQUENCE [LARGE SCALE GENOMIC DNA]</scope>
    <source>
        <strain evidence="13">Sse05_10M</strain>
    </source>
</reference>
<dbReference type="SMART" id="SM00355">
    <property type="entry name" value="ZnF_C2H2"/>
    <property type="match status" value="12"/>
</dbReference>
<evidence type="ECO:0000256" key="1">
    <source>
        <dbReference type="ARBA" id="ARBA00004123"/>
    </source>
</evidence>
<evidence type="ECO:0000256" key="2">
    <source>
        <dbReference type="ARBA" id="ARBA00006991"/>
    </source>
</evidence>
<keyword evidence="4" id="KW-0677">Repeat</keyword>
<dbReference type="FunFam" id="3.30.160.60:FF:001818">
    <property type="entry name" value="GDNF-inducible zinc finger protein 1 isoform X1"/>
    <property type="match status" value="1"/>
</dbReference>
<evidence type="ECO:0000256" key="5">
    <source>
        <dbReference type="ARBA" id="ARBA00022771"/>
    </source>
</evidence>
<feature type="domain" description="C2H2-type" evidence="12">
    <location>
        <begin position="1058"/>
        <end position="1085"/>
    </location>
</feature>
<dbReference type="FunFam" id="3.30.160.60:FF:001442">
    <property type="entry name" value="zinc finger protein 696"/>
    <property type="match status" value="1"/>
</dbReference>
<feature type="region of interest" description="Disordered" evidence="11">
    <location>
        <begin position="217"/>
        <end position="265"/>
    </location>
</feature>
<comment type="caution">
    <text evidence="13">The sequence shown here is derived from an EMBL/GenBank/DDBJ whole genome shotgun (WGS) entry which is preliminary data.</text>
</comment>
<feature type="domain" description="C2H2-type" evidence="12">
    <location>
        <begin position="628"/>
        <end position="655"/>
    </location>
</feature>
<feature type="compositionally biased region" description="Polar residues" evidence="11">
    <location>
        <begin position="439"/>
        <end position="451"/>
    </location>
</feature>
<feature type="domain" description="C2H2-type" evidence="12">
    <location>
        <begin position="718"/>
        <end position="745"/>
    </location>
</feature>
<dbReference type="InterPro" id="IPR013087">
    <property type="entry name" value="Znf_C2H2_type"/>
</dbReference>
<proteinExistence type="inferred from homology"/>
<feature type="region of interest" description="Disordered" evidence="11">
    <location>
        <begin position="471"/>
        <end position="500"/>
    </location>
</feature>
<protein>
    <submittedName>
        <fullName evidence="13">Zinc finger protein 184-like isoform X1</fullName>
    </submittedName>
</protein>
<feature type="region of interest" description="Disordered" evidence="11">
    <location>
        <begin position="436"/>
        <end position="457"/>
    </location>
</feature>
<evidence type="ECO:0000256" key="8">
    <source>
        <dbReference type="ARBA" id="ARBA00023163"/>
    </source>
</evidence>
<evidence type="ECO:0000256" key="3">
    <source>
        <dbReference type="ARBA" id="ARBA00022723"/>
    </source>
</evidence>
<feature type="domain" description="C2H2-type" evidence="12">
    <location>
        <begin position="990"/>
        <end position="1017"/>
    </location>
</feature>
<feature type="domain" description="C2H2-type" evidence="12">
    <location>
        <begin position="815"/>
        <end position="842"/>
    </location>
</feature>
<dbReference type="PROSITE" id="PS00028">
    <property type="entry name" value="ZINC_FINGER_C2H2_1"/>
    <property type="match status" value="10"/>
</dbReference>
<gene>
    <name evidence="13" type="ORF">JOB18_017227</name>
</gene>
<keyword evidence="14" id="KW-1185">Reference proteome</keyword>
<feature type="compositionally biased region" description="Polar residues" evidence="11">
    <location>
        <begin position="10"/>
        <end position="26"/>
    </location>
</feature>
<evidence type="ECO:0000256" key="10">
    <source>
        <dbReference type="PROSITE-ProRule" id="PRU00042"/>
    </source>
</evidence>
<feature type="domain" description="C2H2-type" evidence="12">
    <location>
        <begin position="1019"/>
        <end position="1041"/>
    </location>
</feature>
<accession>A0AAV6PTH2</accession>
<feature type="compositionally biased region" description="Polar residues" evidence="11">
    <location>
        <begin position="471"/>
        <end position="488"/>
    </location>
</feature>
<feature type="compositionally biased region" description="Polar residues" evidence="11">
    <location>
        <begin position="48"/>
        <end position="66"/>
    </location>
</feature>
<dbReference type="FunFam" id="3.30.160.60:FF:000193">
    <property type="entry name" value="Zinc finger protein 300"/>
    <property type="match status" value="1"/>
</dbReference>
<feature type="region of interest" description="Disordered" evidence="11">
    <location>
        <begin position="688"/>
        <end position="710"/>
    </location>
</feature>
<feature type="region of interest" description="Disordered" evidence="11">
    <location>
        <begin position="565"/>
        <end position="585"/>
    </location>
</feature>
<dbReference type="EMBL" id="JAGKHQ010000021">
    <property type="protein sequence ID" value="KAG7474803.1"/>
    <property type="molecule type" value="Genomic_DNA"/>
</dbReference>
<evidence type="ECO:0000313" key="13">
    <source>
        <dbReference type="EMBL" id="KAG7474803.1"/>
    </source>
</evidence>
<organism evidence="13 14">
    <name type="scientific">Solea senegalensis</name>
    <name type="common">Senegalese sole</name>
    <dbReference type="NCBI Taxonomy" id="28829"/>
    <lineage>
        <taxon>Eukaryota</taxon>
        <taxon>Metazoa</taxon>
        <taxon>Chordata</taxon>
        <taxon>Craniata</taxon>
        <taxon>Vertebrata</taxon>
        <taxon>Euteleostomi</taxon>
        <taxon>Actinopterygii</taxon>
        <taxon>Neopterygii</taxon>
        <taxon>Teleostei</taxon>
        <taxon>Neoteleostei</taxon>
        <taxon>Acanthomorphata</taxon>
        <taxon>Carangaria</taxon>
        <taxon>Pleuronectiformes</taxon>
        <taxon>Pleuronectoidei</taxon>
        <taxon>Soleidae</taxon>
        <taxon>Solea</taxon>
    </lineage>
</organism>
<dbReference type="FunFam" id="3.30.160.60:FF:000624">
    <property type="entry name" value="zinc finger protein 697"/>
    <property type="match status" value="1"/>
</dbReference>
<feature type="domain" description="C2H2-type" evidence="12">
    <location>
        <begin position="962"/>
        <end position="989"/>
    </location>
</feature>
<dbReference type="Proteomes" id="UP000693946">
    <property type="component" value="Linkage Group LG9"/>
</dbReference>
<name>A0AAV6PTH2_SOLSE</name>
<keyword evidence="7" id="KW-0805">Transcription regulation</keyword>
<dbReference type="AlphaFoldDB" id="A0AAV6PTH2"/>
<feature type="domain" description="C2H2-type" evidence="12">
    <location>
        <begin position="600"/>
        <end position="627"/>
    </location>
</feature>
<evidence type="ECO:0000256" key="6">
    <source>
        <dbReference type="ARBA" id="ARBA00022833"/>
    </source>
</evidence>
<comment type="similarity">
    <text evidence="2">Belongs to the krueppel C2H2-type zinc-finger protein family.</text>
</comment>
<dbReference type="GO" id="GO:0005634">
    <property type="term" value="C:nucleus"/>
    <property type="evidence" value="ECO:0007669"/>
    <property type="project" value="UniProtKB-SubCell"/>
</dbReference>
<dbReference type="PROSITE" id="PS50157">
    <property type="entry name" value="ZINC_FINGER_C2H2_2"/>
    <property type="match status" value="10"/>
</dbReference>
<feature type="compositionally biased region" description="Basic and acidic residues" evidence="11">
    <location>
        <begin position="376"/>
        <end position="396"/>
    </location>
</feature>
<sequence length="1223" mass="137716">MAAQRPAVTLSHTGTQWQHTESSGTSAAEDHLLQDVVLVRFDMGSKMSFSRGSSDPNTASEVTSVTPHPRSTILASTDYKQIPEDERCTEPHLDSRRGEEMKASELTETVAEANSSWNMESDNHCHVDSETGNGTNNQDTHVSSQVEVEAKPQVTPVIVCNSTTDIHRQTMEAHKKCGRHHKVKLWLSENKIDLYTGADAVQHKDISTTLPLPACLEDHGSSDVPDTVEGPLSNSSDPHSVPDENLKDVSVLPKKRSTRQRKSEVETLKSTFSYVDADASLPAVSAHVGDISVPARRLRSRGEQRPLIQAENGELDDKKTKPTPPRLTNQSIIQDVKRRRRKPADQQVPAKVSKLDDFQETSSVLNNDAGCEEGAEADKQELNTDKQVDDGDEKGVECSSQSRMVQEHQADLNEVALPQIKRYSPAAAAATPDVFPSEDLSSLNMASPTQNDELKISESKSTGTLDSLENANMQNTEPFSSADITSSEETPKSDRSLPAVKSETIEVELDQFNPVSEASRPKSLETCATTTVKSEGLNSQQITFRRKRGGKRRRRISNVLLQSQQLEEDHKDSTDAELQEAKSDADTDATYTKMRSKTLMKCEYCGRPFKFMSQFIIHQRIHTGERPYKCPQCGKGFSKNSNLNLHLKTHSKSNIYQKCPFCKIKFSCTEYESHMKMHAQELAQHAVNNKSEKESRGNNDENSLGAHTSVPPVKRQRKECQYCGKTFPFQSALIRHVRVHTGEKPYKCDICGKAFGQAYFLRVHELTHWSVKRYNCTRCEKSFTHYSNAKNHTCRPMGGYDNLQPDGSEKPSLTYTCHICKNVFGHLQEFNSHMKAHTGTKLYRCLYCDKLFAVLSEFNSHHDQCKDYLSRAGNLSGSAIKEEERMSLIQYTVPALRCSSGHSLPSPLPAANHETQKKLLQPVRKKRTTKKPFQTTVIPTNCVSHFVSKLNKLDNRSDPRKYLCPRCGRLFRHMGRLRAHMLTHTSGQSFTCACCGKTLENWKKLWHHQRIHRQRRGRFTCPQCGQGFRFVERYKKHMSEHPEFQWVEVRPKKVSLPYQCEQCRSSFKTLDLLFSHQLCHSTSQDTHRDIDLCLDDHSTQTNQKTFVPSTNNHIVTLLPEPEDHSLPPHPSESSPVSMISFGQNQDVDLGKTYLCESSQPLIQYRGTSHTIEVENALGKPITPLRTVKQCTAADGIECAMCGNVYSAISDLYHHYLQHARGQV</sequence>
<feature type="domain" description="C2H2-type" evidence="12">
    <location>
        <begin position="774"/>
        <end position="792"/>
    </location>
</feature>
<keyword evidence="9" id="KW-0539">Nucleus</keyword>
<keyword evidence="3" id="KW-0479">Metal-binding</keyword>